<protein>
    <submittedName>
        <fullName evidence="1">Uncharacterized protein</fullName>
    </submittedName>
</protein>
<gene>
    <name evidence="1" type="ORF">LCGC14_1634820</name>
</gene>
<evidence type="ECO:0000313" key="1">
    <source>
        <dbReference type="EMBL" id="KKM21500.1"/>
    </source>
</evidence>
<comment type="caution">
    <text evidence="1">The sequence shown here is derived from an EMBL/GenBank/DDBJ whole genome shotgun (WGS) entry which is preliminary data.</text>
</comment>
<dbReference type="AlphaFoldDB" id="A0A0F9L148"/>
<proteinExistence type="predicted"/>
<name>A0A0F9L148_9ZZZZ</name>
<reference evidence="1" key="1">
    <citation type="journal article" date="2015" name="Nature">
        <title>Complex archaea that bridge the gap between prokaryotes and eukaryotes.</title>
        <authorList>
            <person name="Spang A."/>
            <person name="Saw J.H."/>
            <person name="Jorgensen S.L."/>
            <person name="Zaremba-Niedzwiedzka K."/>
            <person name="Martijn J."/>
            <person name="Lind A.E."/>
            <person name="van Eijk R."/>
            <person name="Schleper C."/>
            <person name="Guy L."/>
            <person name="Ettema T.J."/>
        </authorList>
    </citation>
    <scope>NUCLEOTIDE SEQUENCE</scope>
</reference>
<accession>A0A0F9L148</accession>
<organism evidence="1">
    <name type="scientific">marine sediment metagenome</name>
    <dbReference type="NCBI Taxonomy" id="412755"/>
    <lineage>
        <taxon>unclassified sequences</taxon>
        <taxon>metagenomes</taxon>
        <taxon>ecological metagenomes</taxon>
    </lineage>
</organism>
<sequence>MSEHTELPWKTVKPFSISCMGDGSAKVIAIQDRLGRNVATTRPTMLPVEQHDNAELIILACNSRKDLLDACKNSLTEMEKWRDEGCCCEPEGHTCGISRLNHSIEQSEAAIEKAKVKQ</sequence>
<dbReference type="EMBL" id="LAZR01013536">
    <property type="protein sequence ID" value="KKM21500.1"/>
    <property type="molecule type" value="Genomic_DNA"/>
</dbReference>